<gene>
    <name evidence="1" type="ORF">A3A79_03745</name>
</gene>
<dbReference type="Proteomes" id="UP000178759">
    <property type="component" value="Unassembled WGS sequence"/>
</dbReference>
<organism evidence="1 2">
    <name type="scientific">Candidatus Gottesmanbacteria bacterium RIFCSPLOWO2_01_FULL_43_11b</name>
    <dbReference type="NCBI Taxonomy" id="1798392"/>
    <lineage>
        <taxon>Bacteria</taxon>
        <taxon>Candidatus Gottesmaniibacteriota</taxon>
    </lineage>
</organism>
<protein>
    <submittedName>
        <fullName evidence="1">Uncharacterized protein</fullName>
    </submittedName>
</protein>
<evidence type="ECO:0000313" key="1">
    <source>
        <dbReference type="EMBL" id="OGG24273.1"/>
    </source>
</evidence>
<comment type="caution">
    <text evidence="1">The sequence shown here is derived from an EMBL/GenBank/DDBJ whole genome shotgun (WGS) entry which is preliminary data.</text>
</comment>
<name>A0A1F6AIM4_9BACT</name>
<evidence type="ECO:0000313" key="2">
    <source>
        <dbReference type="Proteomes" id="UP000178759"/>
    </source>
</evidence>
<reference evidence="1 2" key="1">
    <citation type="journal article" date="2016" name="Nat. Commun.">
        <title>Thousands of microbial genomes shed light on interconnected biogeochemical processes in an aquifer system.</title>
        <authorList>
            <person name="Anantharaman K."/>
            <person name="Brown C.T."/>
            <person name="Hug L.A."/>
            <person name="Sharon I."/>
            <person name="Castelle C.J."/>
            <person name="Probst A.J."/>
            <person name="Thomas B.C."/>
            <person name="Singh A."/>
            <person name="Wilkins M.J."/>
            <person name="Karaoz U."/>
            <person name="Brodie E.L."/>
            <person name="Williams K.H."/>
            <person name="Hubbard S.S."/>
            <person name="Banfield J.F."/>
        </authorList>
    </citation>
    <scope>NUCLEOTIDE SEQUENCE [LARGE SCALE GENOMIC DNA]</scope>
</reference>
<dbReference type="EMBL" id="MFJV01000001">
    <property type="protein sequence ID" value="OGG24273.1"/>
    <property type="molecule type" value="Genomic_DNA"/>
</dbReference>
<dbReference type="AlphaFoldDB" id="A0A1F6AIM4"/>
<sequence>MTIENLEKALLNRFVTGEVHLREGPITWKEINAWEPENRAWQVANMLLQVFIHPEDAPVIPESVNEVLQMLQEGGWDGKTLHDFHKDSRDLMLSLKGRLSEKDWGIFFKGSIKRFLKQSGSDTTQT</sequence>
<accession>A0A1F6AIM4</accession>
<proteinExistence type="predicted"/>